<name>A0A4D6MT35_VIGUN</name>
<keyword evidence="1" id="KW-0732">Signal</keyword>
<feature type="signal peptide" evidence="1">
    <location>
        <begin position="1"/>
        <end position="23"/>
    </location>
</feature>
<evidence type="ECO:0000256" key="1">
    <source>
        <dbReference type="SAM" id="SignalP"/>
    </source>
</evidence>
<proteinExistence type="predicted"/>
<dbReference type="Proteomes" id="UP000501690">
    <property type="component" value="Linkage Group LG8"/>
</dbReference>
<dbReference type="AlphaFoldDB" id="A0A4D6MT35"/>
<organism evidence="2 3">
    <name type="scientific">Vigna unguiculata</name>
    <name type="common">Cowpea</name>
    <dbReference type="NCBI Taxonomy" id="3917"/>
    <lineage>
        <taxon>Eukaryota</taxon>
        <taxon>Viridiplantae</taxon>
        <taxon>Streptophyta</taxon>
        <taxon>Embryophyta</taxon>
        <taxon>Tracheophyta</taxon>
        <taxon>Spermatophyta</taxon>
        <taxon>Magnoliopsida</taxon>
        <taxon>eudicotyledons</taxon>
        <taxon>Gunneridae</taxon>
        <taxon>Pentapetalae</taxon>
        <taxon>rosids</taxon>
        <taxon>fabids</taxon>
        <taxon>Fabales</taxon>
        <taxon>Fabaceae</taxon>
        <taxon>Papilionoideae</taxon>
        <taxon>50 kb inversion clade</taxon>
        <taxon>NPAAA clade</taxon>
        <taxon>indigoferoid/millettioid clade</taxon>
        <taxon>Phaseoleae</taxon>
        <taxon>Vigna</taxon>
    </lineage>
</organism>
<dbReference type="EMBL" id="CP039352">
    <property type="protein sequence ID" value="QCE04573.1"/>
    <property type="molecule type" value="Genomic_DNA"/>
</dbReference>
<feature type="chain" id="PRO_5020030987" description="Secreted peptide" evidence="1">
    <location>
        <begin position="24"/>
        <end position="91"/>
    </location>
</feature>
<evidence type="ECO:0000313" key="3">
    <source>
        <dbReference type="Proteomes" id="UP000501690"/>
    </source>
</evidence>
<protein>
    <recommendedName>
        <fullName evidence="4">Secreted peptide</fullName>
    </recommendedName>
</protein>
<evidence type="ECO:0008006" key="4">
    <source>
        <dbReference type="Google" id="ProtNLM"/>
    </source>
</evidence>
<accession>A0A4D6MT35</accession>
<sequence>MGSSSQRWTVVVVVALLTTVVLGGSSSRQHGLWWWVFHRGQWLRTTQWCAVVAALFCLPCFDDNKSSSNSWCFFCQFSISRILLNFNSTSE</sequence>
<keyword evidence="3" id="KW-1185">Reference proteome</keyword>
<evidence type="ECO:0000313" key="2">
    <source>
        <dbReference type="EMBL" id="QCE04573.1"/>
    </source>
</evidence>
<reference evidence="2 3" key="1">
    <citation type="submission" date="2019-04" db="EMBL/GenBank/DDBJ databases">
        <title>An improved genome assembly and genetic linkage map for asparagus bean, Vigna unguiculata ssp. sesquipedialis.</title>
        <authorList>
            <person name="Xia Q."/>
            <person name="Zhang R."/>
            <person name="Dong Y."/>
        </authorList>
    </citation>
    <scope>NUCLEOTIDE SEQUENCE [LARGE SCALE GENOMIC DNA]</scope>
    <source>
        <tissue evidence="2">Leaf</tissue>
    </source>
</reference>
<gene>
    <name evidence="2" type="ORF">DEO72_LG8g2609</name>
</gene>